<evidence type="ECO:0000256" key="1">
    <source>
        <dbReference type="ARBA" id="ARBA00004370"/>
    </source>
</evidence>
<keyword evidence="11" id="KW-0808">Transferase</keyword>
<feature type="domain" description="Cadherin" evidence="10">
    <location>
        <begin position="728"/>
        <end position="832"/>
    </location>
</feature>
<evidence type="ECO:0000256" key="4">
    <source>
        <dbReference type="ARBA" id="ARBA00022837"/>
    </source>
</evidence>
<dbReference type="InterPro" id="IPR020894">
    <property type="entry name" value="Cadherin_CS"/>
</dbReference>
<feature type="chain" id="PRO_5045215069" evidence="9">
    <location>
        <begin position="29"/>
        <end position="1176"/>
    </location>
</feature>
<dbReference type="PANTHER" id="PTHR24025">
    <property type="entry name" value="DESMOGLEIN FAMILY MEMBER"/>
    <property type="match status" value="1"/>
</dbReference>
<sequence>MGQWAGMQVLFLGLSLQLLLLIFRQSAGHDQNPHVIPQDALNFSFPNSVYHATVYENSAARTYANSKIKMGIHLSKRSWEIRYRITSGDDEGLFKAEDYVLGDFCFLRIRTKGGNAAILNREIQDNYVLTVKAYVKGQALLETWTKVSIQVLDMNDLRPLFSPTTYSVTIAESTPLRTSIAQVTATDADIGSNGEFYFFFKDKMELFAVHPTSGVVYLSGKLNVNEQDQYDLEIMAVDRGMKLYGNNGVGSTAKLFVHIEHVNEHSPVMTIVTHSDSRLDKNSLYAIIIVEDLDEGLNGEINSVNIMDGDPSGEFYIEKHGEKEFAIKSTKIINWDTFPYGCNLTLQAKDRGIPPQFSAPQVLQIIFSKQKTTEAKFEQEFYVASLNEISPPGTIVGIFKIRPEADDAEYILTPSADSSFFKINTLTGAISTSCWLTHVSKDIFILEVLEVDSNVRAKVQITTEDTNDNTPEFSQSYYEVFVNESVPAGTNILTVSAVDEDKGENGYITYSIHCHQQLPFTINQFSGVISSNTDLDFEVSPEVFVFVVRASDWGSPYRRESEVNVTIHLQNLNDNKPLFEKVACKGGISVDFPVDEIITTMSAIDIDELELVKYKIISGNELGLFDLNPDSGVLALRNSLSTLSPKYSIFSLKITATDGENFSDPMFVNISIVHEKSLYKHFTCKETSVAQKLAEKLLKKSKAITKSKIEEGFIDLFSINRQTPQFDKAFPTDIAVQEDLKVASSVFKVNAYDGDAGFNGQILYSISDGNTDNCFNIDLWTGLISVFLPMDREKRDRYILNLTIYDLGRPQKASWRLLTVHIADTNDNAPQFLQEGHKIVIPENTAIGTVIIQVEATDKDLGVNGEVVYSLLTSTTLFSINSTNGIVYVTGQLDRELVPFYNLKIKARDNPDKGRHKFSVTSLKVILEDVNDCPPLFIPSVYKARALEDIPLGTVVAWIETQDPDLGFGGQVRYSLINDHNGWFELDRNSGAIRLTKELDYEMQQFYNLTVKAKDKGKPVSLLSVSFVELEVIDVNENLYAPYFSHFALTGIVEENAPIGTTLLQVSAQDEDAGRDGEIHYSIRDGSGLGRFAIDEETGEFSLMKKMYVHSHINELMLKRLQELVQETKTLNGTSHWPTVFPLKFLLKAIQLQKENKTETGQIVAYEEQTYYLTDW</sequence>
<keyword evidence="3" id="KW-0677">Repeat</keyword>
<evidence type="ECO:0000313" key="11">
    <source>
        <dbReference type="EMBL" id="MED6265426.1"/>
    </source>
</evidence>
<evidence type="ECO:0000256" key="3">
    <source>
        <dbReference type="ARBA" id="ARBA00022737"/>
    </source>
</evidence>
<evidence type="ECO:0000256" key="2">
    <source>
        <dbReference type="ARBA" id="ARBA00022692"/>
    </source>
</evidence>
<feature type="domain" description="Cadherin" evidence="10">
    <location>
        <begin position="598"/>
        <end position="682"/>
    </location>
</feature>
<keyword evidence="4 8" id="KW-0106">Calcium</keyword>
<feature type="signal peptide" evidence="9">
    <location>
        <begin position="1"/>
        <end position="28"/>
    </location>
</feature>
<evidence type="ECO:0000256" key="7">
    <source>
        <dbReference type="ARBA" id="ARBA00023136"/>
    </source>
</evidence>
<dbReference type="SMART" id="SM00112">
    <property type="entry name" value="CA"/>
    <property type="match status" value="8"/>
</dbReference>
<keyword evidence="5" id="KW-0130">Cell adhesion</keyword>
<evidence type="ECO:0000256" key="9">
    <source>
        <dbReference type="SAM" id="SignalP"/>
    </source>
</evidence>
<keyword evidence="9" id="KW-0732">Signal</keyword>
<dbReference type="InterPro" id="IPR015919">
    <property type="entry name" value="Cadherin-like_sf"/>
</dbReference>
<dbReference type="EMBL" id="JAHUTJ010002900">
    <property type="protein sequence ID" value="MED6265426.1"/>
    <property type="molecule type" value="Genomic_DNA"/>
</dbReference>
<evidence type="ECO:0000313" key="12">
    <source>
        <dbReference type="Proteomes" id="UP001352852"/>
    </source>
</evidence>
<evidence type="ECO:0000256" key="6">
    <source>
        <dbReference type="ARBA" id="ARBA00022989"/>
    </source>
</evidence>
<dbReference type="PRINTS" id="PR00205">
    <property type="entry name" value="CADHERIN"/>
</dbReference>
<dbReference type="InterPro" id="IPR050971">
    <property type="entry name" value="Cadherin-domain_protein"/>
</dbReference>
<dbReference type="CDD" id="cd11304">
    <property type="entry name" value="Cadherin_repeat"/>
    <property type="match status" value="10"/>
</dbReference>
<comment type="subcellular location">
    <subcellularLocation>
        <location evidence="1">Membrane</location>
    </subcellularLocation>
</comment>
<feature type="domain" description="Cadherin" evidence="10">
    <location>
        <begin position="162"/>
        <end position="269"/>
    </location>
</feature>
<dbReference type="SUPFAM" id="SSF49313">
    <property type="entry name" value="Cadherin-like"/>
    <property type="match status" value="10"/>
</dbReference>
<feature type="domain" description="Cadherin" evidence="10">
    <location>
        <begin position="378"/>
        <end position="473"/>
    </location>
</feature>
<keyword evidence="12" id="KW-1185">Reference proteome</keyword>
<feature type="domain" description="Cadherin" evidence="10">
    <location>
        <begin position="1053"/>
        <end position="1107"/>
    </location>
</feature>
<dbReference type="PANTHER" id="PTHR24025:SF21">
    <property type="entry name" value="FAT ATYPICAL CADHERIN 3"/>
    <property type="match status" value="1"/>
</dbReference>
<dbReference type="InterPro" id="IPR002126">
    <property type="entry name" value="Cadherin-like_dom"/>
</dbReference>
<accession>A0ABU7CTJ2</accession>
<dbReference type="PROSITE" id="PS00232">
    <property type="entry name" value="CADHERIN_1"/>
    <property type="match status" value="1"/>
</dbReference>
<evidence type="ECO:0000256" key="5">
    <source>
        <dbReference type="ARBA" id="ARBA00022889"/>
    </source>
</evidence>
<dbReference type="Pfam" id="PF00028">
    <property type="entry name" value="Cadherin"/>
    <property type="match status" value="6"/>
</dbReference>
<reference evidence="11 12" key="1">
    <citation type="submission" date="2021-06" db="EMBL/GenBank/DDBJ databases">
        <authorList>
            <person name="Palmer J.M."/>
        </authorList>
    </citation>
    <scope>NUCLEOTIDE SEQUENCE [LARGE SCALE GENOMIC DNA]</scope>
    <source>
        <strain evidence="11 12">CL_MEX2019</strain>
        <tissue evidence="11">Muscle</tissue>
    </source>
</reference>
<keyword evidence="11" id="KW-0012">Acyltransferase</keyword>
<organism evidence="11 12">
    <name type="scientific">Characodon lateralis</name>
    <dbReference type="NCBI Taxonomy" id="208331"/>
    <lineage>
        <taxon>Eukaryota</taxon>
        <taxon>Metazoa</taxon>
        <taxon>Chordata</taxon>
        <taxon>Craniata</taxon>
        <taxon>Vertebrata</taxon>
        <taxon>Euteleostomi</taxon>
        <taxon>Actinopterygii</taxon>
        <taxon>Neopterygii</taxon>
        <taxon>Teleostei</taxon>
        <taxon>Neoteleostei</taxon>
        <taxon>Acanthomorphata</taxon>
        <taxon>Ovalentaria</taxon>
        <taxon>Atherinomorphae</taxon>
        <taxon>Cyprinodontiformes</taxon>
        <taxon>Goodeidae</taxon>
        <taxon>Characodon</taxon>
    </lineage>
</organism>
<feature type="domain" description="Cadherin" evidence="10">
    <location>
        <begin position="833"/>
        <end position="937"/>
    </location>
</feature>
<feature type="domain" description="Cadherin" evidence="10">
    <location>
        <begin position="474"/>
        <end position="579"/>
    </location>
</feature>
<gene>
    <name evidence="11" type="primary">FAT3_4</name>
    <name evidence="11" type="ORF">CHARACLAT_025310</name>
</gene>
<evidence type="ECO:0000256" key="8">
    <source>
        <dbReference type="PROSITE-ProRule" id="PRU00043"/>
    </source>
</evidence>
<keyword evidence="6" id="KW-1133">Transmembrane helix</keyword>
<evidence type="ECO:0000259" key="10">
    <source>
        <dbReference type="PROSITE" id="PS50268"/>
    </source>
</evidence>
<dbReference type="Gene3D" id="2.60.40.60">
    <property type="entry name" value="Cadherins"/>
    <property type="match status" value="9"/>
</dbReference>
<keyword evidence="2" id="KW-0812">Transmembrane</keyword>
<feature type="domain" description="Cadherin" evidence="10">
    <location>
        <begin position="46"/>
        <end position="161"/>
    </location>
</feature>
<keyword evidence="7" id="KW-0472">Membrane</keyword>
<name>A0ABU7CTJ2_9TELE</name>
<dbReference type="GO" id="GO:0016746">
    <property type="term" value="F:acyltransferase activity"/>
    <property type="evidence" value="ECO:0007669"/>
    <property type="project" value="UniProtKB-KW"/>
</dbReference>
<dbReference type="Proteomes" id="UP001352852">
    <property type="component" value="Unassembled WGS sequence"/>
</dbReference>
<protein>
    <submittedName>
        <fullName evidence="11">Bahd acyltransferase</fullName>
    </submittedName>
</protein>
<dbReference type="PROSITE" id="PS50268">
    <property type="entry name" value="CADHERIN_2"/>
    <property type="match status" value="9"/>
</dbReference>
<comment type="caution">
    <text evidence="11">The sequence shown here is derived from an EMBL/GenBank/DDBJ whole genome shotgun (WGS) entry which is preliminary data.</text>
</comment>
<proteinExistence type="predicted"/>
<feature type="domain" description="Cadherin" evidence="10">
    <location>
        <begin position="938"/>
        <end position="1044"/>
    </location>
</feature>